<evidence type="ECO:0000313" key="3">
    <source>
        <dbReference type="Proteomes" id="UP000050346"/>
    </source>
</evidence>
<reference evidence="2 3" key="1">
    <citation type="submission" date="2015-09" db="EMBL/GenBank/DDBJ databases">
        <title>Genome announcement of multiple Pseudomonas syringae strains.</title>
        <authorList>
            <person name="Thakur S."/>
            <person name="Wang P.W."/>
            <person name="Gong Y."/>
            <person name="Weir B.S."/>
            <person name="Guttman D.S."/>
        </authorList>
    </citation>
    <scope>NUCLEOTIDE SEQUENCE [LARGE SCALE GENOMIC DNA]</scope>
    <source>
        <strain evidence="2 3">ICMP9150</strain>
    </source>
</reference>
<dbReference type="Proteomes" id="UP000050346">
    <property type="component" value="Unassembled WGS sequence"/>
</dbReference>
<comment type="caution">
    <text evidence="2">The sequence shown here is derived from an EMBL/GenBank/DDBJ whole genome shotgun (WGS) entry which is preliminary data.</text>
</comment>
<proteinExistence type="predicted"/>
<gene>
    <name evidence="2" type="ORF">ALO71_101547</name>
</gene>
<sequence length="57" mass="6107">MDVHAKGKLSDRDFFQHAQSPGCVGTAGNGQAKKADGQLPDEASRVQELPIDMISPR</sequence>
<accession>A0A0N8RBJ1</accession>
<evidence type="ECO:0000313" key="2">
    <source>
        <dbReference type="EMBL" id="KPX12135.1"/>
    </source>
</evidence>
<protein>
    <submittedName>
        <fullName evidence="2">Uncharacterized protein</fullName>
    </submittedName>
</protein>
<feature type="region of interest" description="Disordered" evidence="1">
    <location>
        <begin position="1"/>
        <end position="44"/>
    </location>
</feature>
<organism evidence="2 3">
    <name type="scientific">Pseudomonas amygdali pv. dendropanacis</name>
    <dbReference type="NCBI Taxonomy" id="235272"/>
    <lineage>
        <taxon>Bacteria</taxon>
        <taxon>Pseudomonadati</taxon>
        <taxon>Pseudomonadota</taxon>
        <taxon>Gammaproteobacteria</taxon>
        <taxon>Pseudomonadales</taxon>
        <taxon>Pseudomonadaceae</taxon>
        <taxon>Pseudomonas</taxon>
        <taxon>Pseudomonas amygdali</taxon>
    </lineage>
</organism>
<feature type="compositionally biased region" description="Basic and acidic residues" evidence="1">
    <location>
        <begin position="1"/>
        <end position="15"/>
    </location>
</feature>
<dbReference type="EMBL" id="LJQG01000349">
    <property type="protein sequence ID" value="KPX12135.1"/>
    <property type="molecule type" value="Genomic_DNA"/>
</dbReference>
<name>A0A0N8RBJ1_PSEA0</name>
<evidence type="ECO:0000256" key="1">
    <source>
        <dbReference type="SAM" id="MobiDB-lite"/>
    </source>
</evidence>
<dbReference type="AlphaFoldDB" id="A0A0N8RBJ1"/>